<dbReference type="Proteomes" id="UP000238916">
    <property type="component" value="Unassembled WGS sequence"/>
</dbReference>
<organism evidence="1 2">
    <name type="scientific">Candidatus Desulfosporosinus infrequens</name>
    <dbReference type="NCBI Taxonomy" id="2043169"/>
    <lineage>
        <taxon>Bacteria</taxon>
        <taxon>Bacillati</taxon>
        <taxon>Bacillota</taxon>
        <taxon>Clostridia</taxon>
        <taxon>Eubacteriales</taxon>
        <taxon>Desulfitobacteriaceae</taxon>
        <taxon>Desulfosporosinus</taxon>
    </lineage>
</organism>
<dbReference type="InterPro" id="IPR009057">
    <property type="entry name" value="Homeodomain-like_sf"/>
</dbReference>
<dbReference type="AlphaFoldDB" id="A0A2U3LM27"/>
<protein>
    <submittedName>
        <fullName evidence="1">Uncharacterized protein</fullName>
    </submittedName>
</protein>
<evidence type="ECO:0000313" key="2">
    <source>
        <dbReference type="Proteomes" id="UP000238916"/>
    </source>
</evidence>
<proteinExistence type="predicted"/>
<name>A0A2U3LM27_9FIRM</name>
<accession>A0A2U3LM27</accession>
<evidence type="ECO:0000313" key="1">
    <source>
        <dbReference type="EMBL" id="SPF52882.1"/>
    </source>
</evidence>
<sequence>MRDGLTEEQVCKNLGISVFTINAYKKKYPELVKVLKKGREIAITEVENALFKRALGITYEETKVSIRDVDGVQVKFTEKTTKYQPPDVAACSILLKNKDKERGWSDNPQKLELERQMFAFHKEMERLKLYGDENN</sequence>
<reference evidence="2" key="1">
    <citation type="submission" date="2018-02" db="EMBL/GenBank/DDBJ databases">
        <authorList>
            <person name="Hausmann B."/>
        </authorList>
    </citation>
    <scope>NUCLEOTIDE SEQUENCE [LARGE SCALE GENOMIC DNA]</scope>
    <source>
        <strain evidence="2">Peat soil MAG SbF1</strain>
    </source>
</reference>
<dbReference type="EMBL" id="OMOF01000579">
    <property type="protein sequence ID" value="SPF52882.1"/>
    <property type="molecule type" value="Genomic_DNA"/>
</dbReference>
<dbReference type="SUPFAM" id="SSF46689">
    <property type="entry name" value="Homeodomain-like"/>
    <property type="match status" value="1"/>
</dbReference>
<gene>
    <name evidence="1" type="ORF">SBF1_620005</name>
</gene>